<dbReference type="Proteomes" id="UP000824890">
    <property type="component" value="Unassembled WGS sequence"/>
</dbReference>
<evidence type="ECO:0000313" key="3">
    <source>
        <dbReference type="Proteomes" id="UP000824890"/>
    </source>
</evidence>
<dbReference type="EMBL" id="JAGKQM010000005">
    <property type="protein sequence ID" value="KAH0924566.1"/>
    <property type="molecule type" value="Genomic_DNA"/>
</dbReference>
<sequence length="155" mass="17532">MCATPFGATDNTKKTRRPLELSASSPNATLENLKRTTLSLSEIATGDNGQSRPYNHTSKTKEASRQSFRGLVLNTNREERVQIGGRSQRRLGAAIDDQRQHHATEPTTSQHRKQRYAPPPLAKLAIELERAPIHHRRRQNSTRPYQDTKDRATEP</sequence>
<feature type="compositionally biased region" description="Basic and acidic residues" evidence="1">
    <location>
        <begin position="146"/>
        <end position="155"/>
    </location>
</feature>
<evidence type="ECO:0000256" key="1">
    <source>
        <dbReference type="SAM" id="MobiDB-lite"/>
    </source>
</evidence>
<organism evidence="2 3">
    <name type="scientific">Brassica napus</name>
    <name type="common">Rape</name>
    <dbReference type="NCBI Taxonomy" id="3708"/>
    <lineage>
        <taxon>Eukaryota</taxon>
        <taxon>Viridiplantae</taxon>
        <taxon>Streptophyta</taxon>
        <taxon>Embryophyta</taxon>
        <taxon>Tracheophyta</taxon>
        <taxon>Spermatophyta</taxon>
        <taxon>Magnoliopsida</taxon>
        <taxon>eudicotyledons</taxon>
        <taxon>Gunneridae</taxon>
        <taxon>Pentapetalae</taxon>
        <taxon>rosids</taxon>
        <taxon>malvids</taxon>
        <taxon>Brassicales</taxon>
        <taxon>Brassicaceae</taxon>
        <taxon>Brassiceae</taxon>
        <taxon>Brassica</taxon>
    </lineage>
</organism>
<gene>
    <name evidence="2" type="ORF">HID58_016822</name>
</gene>
<reference evidence="2 3" key="1">
    <citation type="submission" date="2021-05" db="EMBL/GenBank/DDBJ databases">
        <title>Genome Assembly of Synthetic Allotetraploid Brassica napus Reveals Homoeologous Exchanges between Subgenomes.</title>
        <authorList>
            <person name="Davis J.T."/>
        </authorList>
    </citation>
    <scope>NUCLEOTIDE SEQUENCE [LARGE SCALE GENOMIC DNA]</scope>
    <source>
        <strain evidence="3">cv. Da-Ae</strain>
        <tissue evidence="2">Seedling</tissue>
    </source>
</reference>
<proteinExistence type="predicted"/>
<evidence type="ECO:0000313" key="2">
    <source>
        <dbReference type="EMBL" id="KAH0924566.1"/>
    </source>
</evidence>
<feature type="compositionally biased region" description="Polar residues" evidence="1">
    <location>
        <begin position="41"/>
        <end position="57"/>
    </location>
</feature>
<feature type="region of interest" description="Disordered" evidence="1">
    <location>
        <begin position="82"/>
        <end position="155"/>
    </location>
</feature>
<protein>
    <submittedName>
        <fullName evidence="2">Uncharacterized protein</fullName>
    </submittedName>
</protein>
<feature type="region of interest" description="Disordered" evidence="1">
    <location>
        <begin position="41"/>
        <end position="68"/>
    </location>
</feature>
<accession>A0ABQ8D5G8</accession>
<name>A0ABQ8D5G8_BRANA</name>
<keyword evidence="3" id="KW-1185">Reference proteome</keyword>
<feature type="region of interest" description="Disordered" evidence="1">
    <location>
        <begin position="1"/>
        <end position="28"/>
    </location>
</feature>
<comment type="caution">
    <text evidence="2">The sequence shown here is derived from an EMBL/GenBank/DDBJ whole genome shotgun (WGS) entry which is preliminary data.</text>
</comment>